<feature type="domain" description="Glycosyltransferase 61 catalytic" evidence="8">
    <location>
        <begin position="659"/>
        <end position="761"/>
    </location>
</feature>
<name>A0A9E7L472_9LILI</name>
<dbReference type="PANTHER" id="PTHR20961">
    <property type="entry name" value="GLYCOSYLTRANSFERASE"/>
    <property type="match status" value="1"/>
</dbReference>
<feature type="region of interest" description="Disordered" evidence="6">
    <location>
        <begin position="362"/>
        <end position="447"/>
    </location>
</feature>
<evidence type="ECO:0000256" key="6">
    <source>
        <dbReference type="SAM" id="MobiDB-lite"/>
    </source>
</evidence>
<dbReference type="OrthoDB" id="529273at2759"/>
<feature type="compositionally biased region" description="Basic and acidic residues" evidence="6">
    <location>
        <begin position="377"/>
        <end position="396"/>
    </location>
</feature>
<dbReference type="PANTHER" id="PTHR20961:SF97">
    <property type="entry name" value="ALPHA-1,3-ARABINOSYLTRANSFERASE XAT3"/>
    <property type="match status" value="1"/>
</dbReference>
<keyword evidence="7" id="KW-1133">Transmembrane helix</keyword>
<evidence type="ECO:0000256" key="1">
    <source>
        <dbReference type="ARBA" id="ARBA00004323"/>
    </source>
</evidence>
<evidence type="ECO:0000256" key="4">
    <source>
        <dbReference type="ARBA" id="ARBA00022679"/>
    </source>
</evidence>
<dbReference type="Pfam" id="PF04577">
    <property type="entry name" value="Glyco_transf_61"/>
    <property type="match status" value="1"/>
</dbReference>
<feature type="compositionally biased region" description="Acidic residues" evidence="6">
    <location>
        <begin position="406"/>
        <end position="426"/>
    </location>
</feature>
<keyword evidence="10" id="KW-1185">Reference proteome</keyword>
<proteinExistence type="predicted"/>
<keyword evidence="7" id="KW-0812">Transmembrane</keyword>
<evidence type="ECO:0000313" key="10">
    <source>
        <dbReference type="Proteomes" id="UP001055439"/>
    </source>
</evidence>
<dbReference type="AlphaFoldDB" id="A0A9E7L472"/>
<dbReference type="GO" id="GO:0000139">
    <property type="term" value="C:Golgi membrane"/>
    <property type="evidence" value="ECO:0007669"/>
    <property type="project" value="UniProtKB-SubCell"/>
</dbReference>
<accession>A0A9E7L472</accession>
<comment type="subcellular location">
    <subcellularLocation>
        <location evidence="1">Golgi apparatus membrane</location>
        <topology evidence="1">Single-pass type II membrane protein</topology>
    </subcellularLocation>
</comment>
<keyword evidence="3" id="KW-0328">Glycosyltransferase</keyword>
<dbReference type="InterPro" id="IPR007657">
    <property type="entry name" value="Glycosyltransferase_61"/>
</dbReference>
<keyword evidence="7" id="KW-0472">Membrane</keyword>
<keyword evidence="5" id="KW-0325">Glycoprotein</keyword>
<reference evidence="9" key="1">
    <citation type="submission" date="2022-05" db="EMBL/GenBank/DDBJ databases">
        <title>The Musa troglodytarum L. genome provides insights into the mechanism of non-climacteric behaviour and enrichment of carotenoids.</title>
        <authorList>
            <person name="Wang J."/>
        </authorList>
    </citation>
    <scope>NUCLEOTIDE SEQUENCE</scope>
    <source>
        <tissue evidence="9">Leaf</tissue>
    </source>
</reference>
<evidence type="ECO:0000259" key="8">
    <source>
        <dbReference type="Pfam" id="PF04577"/>
    </source>
</evidence>
<feature type="transmembrane region" description="Helical" evidence="7">
    <location>
        <begin position="12"/>
        <end position="30"/>
    </location>
</feature>
<evidence type="ECO:0000256" key="2">
    <source>
        <dbReference type="ARBA" id="ARBA00004881"/>
    </source>
</evidence>
<dbReference type="GO" id="GO:0016763">
    <property type="term" value="F:pentosyltransferase activity"/>
    <property type="evidence" value="ECO:0007669"/>
    <property type="project" value="UniProtKB-ARBA"/>
</dbReference>
<dbReference type="InterPro" id="IPR049625">
    <property type="entry name" value="Glyco_transf_61_cat"/>
</dbReference>
<feature type="compositionally biased region" description="Basic and acidic residues" evidence="6">
    <location>
        <begin position="427"/>
        <end position="442"/>
    </location>
</feature>
<gene>
    <name evidence="9" type="ORF">MUK42_15393</name>
</gene>
<evidence type="ECO:0000256" key="3">
    <source>
        <dbReference type="ARBA" id="ARBA00022676"/>
    </source>
</evidence>
<evidence type="ECO:0000256" key="5">
    <source>
        <dbReference type="ARBA" id="ARBA00023180"/>
    </source>
</evidence>
<organism evidence="9 10">
    <name type="scientific">Musa troglodytarum</name>
    <name type="common">fe'i banana</name>
    <dbReference type="NCBI Taxonomy" id="320322"/>
    <lineage>
        <taxon>Eukaryota</taxon>
        <taxon>Viridiplantae</taxon>
        <taxon>Streptophyta</taxon>
        <taxon>Embryophyta</taxon>
        <taxon>Tracheophyta</taxon>
        <taxon>Spermatophyta</taxon>
        <taxon>Magnoliopsida</taxon>
        <taxon>Liliopsida</taxon>
        <taxon>Zingiberales</taxon>
        <taxon>Musaceae</taxon>
        <taxon>Musa</taxon>
    </lineage>
</organism>
<sequence length="855" mass="95739">MKPRNTGRAKPQSCCFGLLAVIFLISLSYLTMSKTSMLRFSVGIFVLLSHIKLPPITNGNTSAMASDVHPVAEDSSIRSQGLETEEAELGRSLACELKDGQCEADHGKMVVKNSSTIVDQDPTRAMTSSEELVFNEEEKRDGVKPGRKPICDLSNTKSDICEADGDVRIIGKDTRMIYVANSAFSNRETGESWTIKPYARKWDKGSGAKVREVTMKLVKSHGEDKHCDVNHTVPALVFAIGGWTGNFFHDFADVLVPLFETSYHFEGEVQFLIANIKPLWIKKYHKYFEKLSRYEIIDYDNDDRSGGSRPVPPAKMAAKLKMFRNAAQSQRFRFVVLVTGCFLVSMTFIVVSRPLVFPSHVEPKKAADSSPYSAPFMREDEQTTRQSEKTAEENLQVKKNGAVADPIEEDKTDIDEVLESTSETEGDGTKNDGSSDRDEPHNRMTLPTVSNYTINDNVQVENKTAPDQPVQEIKDVEKKLSCEFSDPRVDICEMSGDIRIPGNSSDVIFVESPGKNEVFRFRPYARKGDEAASSRVRELAVKYSTAAPECTVNHDVPAIVFSAGGYTGNLFHDFTDVLIPLFLTSRPFDGEVQFVVSDMNPWWIYKYLLVFKQLSKYPVIDFDKDKGVHCFSRVIVGLRAHKELSIDPARAPNGYSMVDFGKFIRNTFSLERETMSNIEDLAGKRPRILIIARKQSRAFVNLSEITRLAEQFGFEVVVNDGEAGGDVAQLARLVNSVDVMVGVHGSGLTSLVFLPPNATIIQVVPWGGLEWISTLDFGDPAKDMGLNYVQYSISIKESTLRKQYPKNHPVFKDPLSFHKRGADVVRSTFMDNQNVKLDTKKFKNVLWKALEHIIQ</sequence>
<comment type="pathway">
    <text evidence="2">Glycan metabolism.</text>
</comment>
<dbReference type="EMBL" id="CP097511">
    <property type="protein sequence ID" value="URE45338.1"/>
    <property type="molecule type" value="Genomic_DNA"/>
</dbReference>
<dbReference type="Proteomes" id="UP001055439">
    <property type="component" value="Chromosome 9"/>
</dbReference>
<evidence type="ECO:0000313" key="9">
    <source>
        <dbReference type="EMBL" id="URE45338.1"/>
    </source>
</evidence>
<keyword evidence="4" id="KW-0808">Transferase</keyword>
<protein>
    <recommendedName>
        <fullName evidence="8">Glycosyltransferase 61 catalytic domain-containing protein</fullName>
    </recommendedName>
</protein>
<evidence type="ECO:0000256" key="7">
    <source>
        <dbReference type="SAM" id="Phobius"/>
    </source>
</evidence>